<evidence type="ECO:0000256" key="1">
    <source>
        <dbReference type="SAM" id="MobiDB-lite"/>
    </source>
</evidence>
<name>A0A8H3X966_GIGMA</name>
<protein>
    <submittedName>
        <fullName evidence="2">Uncharacterized protein</fullName>
    </submittedName>
</protein>
<organism evidence="2 3">
    <name type="scientific">Gigaspora margarita</name>
    <dbReference type="NCBI Taxonomy" id="4874"/>
    <lineage>
        <taxon>Eukaryota</taxon>
        <taxon>Fungi</taxon>
        <taxon>Fungi incertae sedis</taxon>
        <taxon>Mucoromycota</taxon>
        <taxon>Glomeromycotina</taxon>
        <taxon>Glomeromycetes</taxon>
        <taxon>Diversisporales</taxon>
        <taxon>Gigasporaceae</taxon>
        <taxon>Gigaspora</taxon>
    </lineage>
</organism>
<dbReference type="Proteomes" id="UP000439903">
    <property type="component" value="Unassembled WGS sequence"/>
</dbReference>
<gene>
    <name evidence="2" type="ORF">F8M41_004789</name>
</gene>
<evidence type="ECO:0000313" key="3">
    <source>
        <dbReference type="Proteomes" id="UP000439903"/>
    </source>
</evidence>
<proteinExistence type="predicted"/>
<keyword evidence="3" id="KW-1185">Reference proteome</keyword>
<dbReference type="AlphaFoldDB" id="A0A8H3X966"/>
<sequence length="215" mass="24605">MLCRYNCEVKIVHQTVKKEDNLIVVWAIGTYLVKHKDNDIEIVLFVPIDSSERDTETQAIFEKNSPLKVSFVGVPQELLNVLENNENAVFKVHKDGNLSPVLNGFVDEFKTKSSTANNTSSKHVKVESCNESENESNHTNSNSIKFNKFTRLNEDVHDNIYNNLLRKKNSQKNKKGKEPVGGSLHSALRSYKSSISFIIMNRCKYVNIFFIVYIF</sequence>
<reference evidence="2 3" key="1">
    <citation type="journal article" date="2019" name="Environ. Microbiol.">
        <title>At the nexus of three kingdoms: the genome of the mycorrhizal fungus Gigaspora margarita provides insights into plant, endobacterial and fungal interactions.</title>
        <authorList>
            <person name="Venice F."/>
            <person name="Ghignone S."/>
            <person name="Salvioli di Fossalunga A."/>
            <person name="Amselem J."/>
            <person name="Novero M."/>
            <person name="Xianan X."/>
            <person name="Sedzielewska Toro K."/>
            <person name="Morin E."/>
            <person name="Lipzen A."/>
            <person name="Grigoriev I.V."/>
            <person name="Henrissat B."/>
            <person name="Martin F.M."/>
            <person name="Bonfante P."/>
        </authorList>
    </citation>
    <scope>NUCLEOTIDE SEQUENCE [LARGE SCALE GENOMIC DNA]</scope>
    <source>
        <strain evidence="2 3">BEG34</strain>
    </source>
</reference>
<feature type="region of interest" description="Disordered" evidence="1">
    <location>
        <begin position="115"/>
        <end position="142"/>
    </location>
</feature>
<accession>A0A8H3X966</accession>
<dbReference type="EMBL" id="WTPW01001441">
    <property type="protein sequence ID" value="KAF0435630.1"/>
    <property type="molecule type" value="Genomic_DNA"/>
</dbReference>
<comment type="caution">
    <text evidence="2">The sequence shown here is derived from an EMBL/GenBank/DDBJ whole genome shotgun (WGS) entry which is preliminary data.</text>
</comment>
<evidence type="ECO:0000313" key="2">
    <source>
        <dbReference type="EMBL" id="KAF0435630.1"/>
    </source>
</evidence>